<dbReference type="EMBL" id="JBHTIA010000008">
    <property type="protein sequence ID" value="MFD0765691.1"/>
    <property type="molecule type" value="Genomic_DNA"/>
</dbReference>
<organism evidence="3 4">
    <name type="scientific">Mucilaginibacter lutimaris</name>
    <dbReference type="NCBI Taxonomy" id="931629"/>
    <lineage>
        <taxon>Bacteria</taxon>
        <taxon>Pseudomonadati</taxon>
        <taxon>Bacteroidota</taxon>
        <taxon>Sphingobacteriia</taxon>
        <taxon>Sphingobacteriales</taxon>
        <taxon>Sphingobacteriaceae</taxon>
        <taxon>Mucilaginibacter</taxon>
    </lineage>
</organism>
<dbReference type="RefSeq" id="WP_377142933.1">
    <property type="nucleotide sequence ID" value="NZ_JBHTIA010000008.1"/>
</dbReference>
<dbReference type="PANTHER" id="PTHR43639:SF1">
    <property type="entry name" value="SHORT-CHAIN DEHYDROGENASE_REDUCTASE FAMILY PROTEIN"/>
    <property type="match status" value="1"/>
</dbReference>
<sequence>MSKLANKVAVVTGASKGIGAAIAKHFAAAGAKVVVNYASSKEGADKVVKHITDNGGTAIAVQADVSNEADVARLFAETQKAFGSLDVLVNNAVSQGYSPIEHISVAEFHQSFNVNVLGPILTIQSALKLFGGKGGNIINISSGASKYPLPNASVYSATKAALDAFTIALSKELGAKNIRINSILPGATETEGATNAGVTPGSDYEKMFIANTPLGRRGRPEDIAKAAVFLASDDAAWITGEQISVSGGMYGF</sequence>
<dbReference type="PRINTS" id="PR00080">
    <property type="entry name" value="SDRFAMILY"/>
</dbReference>
<keyword evidence="2 3" id="KW-0560">Oxidoreductase</keyword>
<proteinExistence type="inferred from homology"/>
<dbReference type="EC" id="1.1.1.-" evidence="3"/>
<dbReference type="Proteomes" id="UP001597073">
    <property type="component" value="Unassembled WGS sequence"/>
</dbReference>
<dbReference type="PRINTS" id="PR00081">
    <property type="entry name" value="GDHRDH"/>
</dbReference>
<reference evidence="4" key="1">
    <citation type="journal article" date="2019" name="Int. J. Syst. Evol. Microbiol.">
        <title>The Global Catalogue of Microorganisms (GCM) 10K type strain sequencing project: providing services to taxonomists for standard genome sequencing and annotation.</title>
        <authorList>
            <consortium name="The Broad Institute Genomics Platform"/>
            <consortium name="The Broad Institute Genome Sequencing Center for Infectious Disease"/>
            <person name="Wu L."/>
            <person name="Ma J."/>
        </authorList>
    </citation>
    <scope>NUCLEOTIDE SEQUENCE [LARGE SCALE GENOMIC DNA]</scope>
    <source>
        <strain evidence="4">CCUG 60742</strain>
    </source>
</reference>
<evidence type="ECO:0000256" key="1">
    <source>
        <dbReference type="ARBA" id="ARBA00006484"/>
    </source>
</evidence>
<dbReference type="PROSITE" id="PS00061">
    <property type="entry name" value="ADH_SHORT"/>
    <property type="match status" value="1"/>
</dbReference>
<gene>
    <name evidence="3" type="ORF">ACFQZI_12575</name>
</gene>
<comment type="similarity">
    <text evidence="1">Belongs to the short-chain dehydrogenases/reductases (SDR) family.</text>
</comment>
<dbReference type="Gene3D" id="3.40.50.720">
    <property type="entry name" value="NAD(P)-binding Rossmann-like Domain"/>
    <property type="match status" value="1"/>
</dbReference>
<dbReference type="InterPro" id="IPR036291">
    <property type="entry name" value="NAD(P)-bd_dom_sf"/>
</dbReference>
<dbReference type="SUPFAM" id="SSF51735">
    <property type="entry name" value="NAD(P)-binding Rossmann-fold domains"/>
    <property type="match status" value="1"/>
</dbReference>
<evidence type="ECO:0000313" key="3">
    <source>
        <dbReference type="EMBL" id="MFD0765691.1"/>
    </source>
</evidence>
<dbReference type="InterPro" id="IPR002347">
    <property type="entry name" value="SDR_fam"/>
</dbReference>
<dbReference type="InterPro" id="IPR020904">
    <property type="entry name" value="Sc_DH/Rdtase_CS"/>
</dbReference>
<evidence type="ECO:0000313" key="4">
    <source>
        <dbReference type="Proteomes" id="UP001597073"/>
    </source>
</evidence>
<evidence type="ECO:0000256" key="2">
    <source>
        <dbReference type="ARBA" id="ARBA00023002"/>
    </source>
</evidence>
<accession>A0ABW2ZHR7</accession>
<name>A0ABW2ZHR7_9SPHI</name>
<comment type="caution">
    <text evidence="3">The sequence shown here is derived from an EMBL/GenBank/DDBJ whole genome shotgun (WGS) entry which is preliminary data.</text>
</comment>
<protein>
    <submittedName>
        <fullName evidence="3">SDR family NAD(P)-dependent oxidoreductase</fullName>
        <ecNumber evidence="3">1.1.1.-</ecNumber>
    </submittedName>
</protein>
<keyword evidence="4" id="KW-1185">Reference proteome</keyword>
<dbReference type="PANTHER" id="PTHR43639">
    <property type="entry name" value="OXIDOREDUCTASE, SHORT-CHAIN DEHYDROGENASE/REDUCTASE FAMILY (AFU_ORTHOLOGUE AFUA_5G02870)"/>
    <property type="match status" value="1"/>
</dbReference>
<dbReference type="Pfam" id="PF13561">
    <property type="entry name" value="adh_short_C2"/>
    <property type="match status" value="1"/>
</dbReference>
<dbReference type="GO" id="GO:0016491">
    <property type="term" value="F:oxidoreductase activity"/>
    <property type="evidence" value="ECO:0007669"/>
    <property type="project" value="UniProtKB-KW"/>
</dbReference>
<dbReference type="NCBIfam" id="NF005559">
    <property type="entry name" value="PRK07231.1"/>
    <property type="match status" value="1"/>
</dbReference>